<dbReference type="GO" id="GO:0005548">
    <property type="term" value="F:phospholipid transporter activity"/>
    <property type="evidence" value="ECO:0007669"/>
    <property type="project" value="InterPro"/>
</dbReference>
<evidence type="ECO:0000256" key="4">
    <source>
        <dbReference type="ARBA" id="ARBA00022824"/>
    </source>
</evidence>
<reference evidence="6" key="1">
    <citation type="journal article" date="2012" name="PLoS Negl. Trop. Dis.">
        <title>A systematically improved high quality genome and transcriptome of the human blood fluke Schistosoma mansoni.</title>
        <authorList>
            <person name="Protasio A.V."/>
            <person name="Tsai I.J."/>
            <person name="Babbage A."/>
            <person name="Nichol S."/>
            <person name="Hunt M."/>
            <person name="Aslett M.A."/>
            <person name="De Silva N."/>
            <person name="Velarde G.S."/>
            <person name="Anderson T.J."/>
            <person name="Clark R.C."/>
            <person name="Davidson C."/>
            <person name="Dillon G.P."/>
            <person name="Holroyd N.E."/>
            <person name="LoVerde P.T."/>
            <person name="Lloyd C."/>
            <person name="McQuillan J."/>
            <person name="Oliveira G."/>
            <person name="Otto T.D."/>
            <person name="Parker-Manuel S.J."/>
            <person name="Quail M.A."/>
            <person name="Wilson R.A."/>
            <person name="Zerlotini A."/>
            <person name="Dunne D.W."/>
            <person name="Berriman M."/>
        </authorList>
    </citation>
    <scope>NUCLEOTIDE SEQUENCE [LARGE SCALE GENOMIC DNA]</scope>
    <source>
        <strain evidence="6">Puerto Rican</strain>
    </source>
</reference>
<dbReference type="PANTHER" id="PTHR13024">
    <property type="entry name" value="MICROSOMAL TRIGLYCERIDE TRANSFER PROTEIN, LARGE SUBUNIT"/>
    <property type="match status" value="1"/>
</dbReference>
<accession>A0A5K4FCN8</accession>
<keyword evidence="4" id="KW-0256">Endoplasmic reticulum</keyword>
<sequence length="686" mass="79993">MITRYIYNKLTYQLMNIQSYEKQTYSMINDVKNNNDEQYKQFINTTGIEFITWQIIEYLDEMNFINNDKRIEEIVHENHKYTLDEIIEILYGTNYQTIHLGLIYPITKSNSCSLNTNLFTPTTTDTTHNTTDDNDNHQQLVNLRQYIESYRDYLHNNLIGTIKSSESIIHLINQLRCLPDTNHSITLLSSATMLTPPYIDIQLLYRQYNTWKDQLIDILINCGTNTCLTIILNRLNEITKFLYFNNDHNLNENSIEFIKTKEMLFKKFWPSLSHINNQLNIDQMNQLYQSCEKSIIIDQNYICLMTLVNLNSRIKNYEKFNYFKQIIKHIQKLLDISRKNVEECRCLNGLLSKCKLGLAGSWSGLIGDHKLNTMNQAILLHNEINHINHILYIDYITYYILDNNGGLQLSNMNINLINNEDETSLSLLNINIQANELMNLGNILPYNKKQPQQQQSTMATTTTTGETWLYMDLNYLDISLLPYELFSGGISNIMSLLFSSTSQFKPFIQFIKLPIDQRIQTTLSSGWLIQLDHIVSLTIRISNALETSIWRLTGRNNVRTEIGFVNDIKIHLVELDQDEMIDIPISHLYIHKGNAIQGYIDFITDINIKNLPDSICLAMNQGGNTFIVQWYTTNMTMDSTKHSSTTMQNNDHSYHYVSNYTLQPVSYNLGYDNSLKCKKMNAKTIW</sequence>
<dbReference type="InterPro" id="IPR045811">
    <property type="entry name" value="MTP_lip-bd"/>
</dbReference>
<keyword evidence="3" id="KW-0732">Signal</keyword>
<dbReference type="PANTHER" id="PTHR13024:SF0">
    <property type="entry name" value="MICROSOMAL TRIACYLGLYCEROL TRANSFER PROTEIN"/>
    <property type="match status" value="1"/>
</dbReference>
<dbReference type="GO" id="GO:0016323">
    <property type="term" value="C:basolateral plasma membrane"/>
    <property type="evidence" value="ECO:0007669"/>
    <property type="project" value="TreeGrafter"/>
</dbReference>
<keyword evidence="2" id="KW-0813">Transport</keyword>
<keyword evidence="6" id="KW-1185">Reference proteome</keyword>
<evidence type="ECO:0000256" key="2">
    <source>
        <dbReference type="ARBA" id="ARBA00022448"/>
    </source>
</evidence>
<dbReference type="Pfam" id="PF19444">
    <property type="entry name" value="MTP_lip_bd"/>
    <property type="match status" value="1"/>
</dbReference>
<dbReference type="Proteomes" id="UP000008854">
    <property type="component" value="Unassembled WGS sequence"/>
</dbReference>
<evidence type="ECO:0000259" key="5">
    <source>
        <dbReference type="Pfam" id="PF19444"/>
    </source>
</evidence>
<reference evidence="7" key="2">
    <citation type="submission" date="2019-11" db="UniProtKB">
        <authorList>
            <consortium name="WormBaseParasite"/>
        </authorList>
    </citation>
    <scope>IDENTIFICATION</scope>
    <source>
        <strain evidence="7">Puerto Rican</strain>
    </source>
</reference>
<organism evidence="6 7">
    <name type="scientific">Schistosoma mansoni</name>
    <name type="common">Blood fluke</name>
    <dbReference type="NCBI Taxonomy" id="6183"/>
    <lineage>
        <taxon>Eukaryota</taxon>
        <taxon>Metazoa</taxon>
        <taxon>Spiralia</taxon>
        <taxon>Lophotrochozoa</taxon>
        <taxon>Platyhelminthes</taxon>
        <taxon>Trematoda</taxon>
        <taxon>Digenea</taxon>
        <taxon>Strigeidida</taxon>
        <taxon>Schistosomatoidea</taxon>
        <taxon>Schistosomatidae</taxon>
        <taxon>Schistosoma</taxon>
    </lineage>
</organism>
<proteinExistence type="predicted"/>
<dbReference type="InParanoid" id="A0A5K4FCN8"/>
<evidence type="ECO:0000256" key="1">
    <source>
        <dbReference type="ARBA" id="ARBA00004240"/>
    </source>
</evidence>
<dbReference type="AlphaFoldDB" id="A0A5K4FCN8"/>
<comment type="subcellular location">
    <subcellularLocation>
        <location evidence="1">Endoplasmic reticulum</location>
    </subcellularLocation>
</comment>
<evidence type="ECO:0000256" key="3">
    <source>
        <dbReference type="ARBA" id="ARBA00022729"/>
    </source>
</evidence>
<dbReference type="WBParaSite" id="Smp_334440.2">
    <property type="protein sequence ID" value="Smp_334440.2"/>
    <property type="gene ID" value="Smp_334440"/>
</dbReference>
<protein>
    <submittedName>
        <fullName evidence="7">MTP_lip_bd domain-containing protein</fullName>
    </submittedName>
</protein>
<dbReference type="GO" id="GO:0005794">
    <property type="term" value="C:Golgi apparatus"/>
    <property type="evidence" value="ECO:0007669"/>
    <property type="project" value="TreeGrafter"/>
</dbReference>
<dbReference type="GO" id="GO:0042157">
    <property type="term" value="P:lipoprotein metabolic process"/>
    <property type="evidence" value="ECO:0007669"/>
    <property type="project" value="TreeGrafter"/>
</dbReference>
<dbReference type="STRING" id="6183.A0A5K4FCN8"/>
<dbReference type="GO" id="GO:0005783">
    <property type="term" value="C:endoplasmic reticulum"/>
    <property type="evidence" value="ECO:0007669"/>
    <property type="project" value="UniProtKB-SubCell"/>
</dbReference>
<evidence type="ECO:0000313" key="7">
    <source>
        <dbReference type="WBParaSite" id="Smp_334440.2"/>
    </source>
</evidence>
<evidence type="ECO:0000313" key="6">
    <source>
        <dbReference type="Proteomes" id="UP000008854"/>
    </source>
</evidence>
<name>A0A5K4FCN8_SCHMA</name>
<dbReference type="GO" id="GO:0008289">
    <property type="term" value="F:lipid binding"/>
    <property type="evidence" value="ECO:0007669"/>
    <property type="project" value="InterPro"/>
</dbReference>
<dbReference type="InterPro" id="IPR039988">
    <property type="entry name" value="MTTP"/>
</dbReference>
<feature type="domain" description="MTP large subunit lipid-binding" evidence="5">
    <location>
        <begin position="456"/>
        <end position="647"/>
    </location>
</feature>